<dbReference type="CDD" id="cd00132">
    <property type="entry name" value="CRIB"/>
    <property type="match status" value="1"/>
</dbReference>
<dbReference type="InterPro" id="IPR017930">
    <property type="entry name" value="Myb_dom"/>
</dbReference>
<dbReference type="SUPFAM" id="SSF46689">
    <property type="entry name" value="Homeodomain-like"/>
    <property type="match status" value="1"/>
</dbReference>
<feature type="region of interest" description="Disordered" evidence="1">
    <location>
        <begin position="284"/>
        <end position="318"/>
    </location>
</feature>
<dbReference type="Gene3D" id="1.10.10.60">
    <property type="entry name" value="Homeodomain-like"/>
    <property type="match status" value="1"/>
</dbReference>
<accession>A0A5J5DQN7</accession>
<dbReference type="Pfam" id="PF00249">
    <property type="entry name" value="Myb_DNA-binding"/>
    <property type="match status" value="1"/>
</dbReference>
<keyword evidence="6" id="KW-1185">Reference proteome</keyword>
<feature type="non-terminal residue" evidence="5">
    <location>
        <position position="718"/>
    </location>
</feature>
<organism evidence="5 6">
    <name type="scientific">Etheostoma spectabile</name>
    <name type="common">orangethroat darter</name>
    <dbReference type="NCBI Taxonomy" id="54343"/>
    <lineage>
        <taxon>Eukaryota</taxon>
        <taxon>Metazoa</taxon>
        <taxon>Chordata</taxon>
        <taxon>Craniata</taxon>
        <taxon>Vertebrata</taxon>
        <taxon>Euteleostomi</taxon>
        <taxon>Actinopterygii</taxon>
        <taxon>Neopterygii</taxon>
        <taxon>Teleostei</taxon>
        <taxon>Neoteleostei</taxon>
        <taxon>Acanthomorphata</taxon>
        <taxon>Eupercaria</taxon>
        <taxon>Perciformes</taxon>
        <taxon>Percoidei</taxon>
        <taxon>Percidae</taxon>
        <taxon>Etheostomatinae</taxon>
        <taxon>Etheostoma</taxon>
    </lineage>
</organism>
<evidence type="ECO:0000259" key="4">
    <source>
        <dbReference type="PROSITE" id="PS51294"/>
    </source>
</evidence>
<feature type="domain" description="Myb-like" evidence="2">
    <location>
        <begin position="540"/>
        <end position="589"/>
    </location>
</feature>
<reference evidence="5 6" key="1">
    <citation type="submission" date="2019-08" db="EMBL/GenBank/DDBJ databases">
        <title>A chromosome-level genome assembly, high-density linkage maps, and genome scans reveal the genomic architecture of hybrid incompatibilities underlying speciation via character displacement in darters (Percidae: Etheostominae).</title>
        <authorList>
            <person name="Moran R.L."/>
            <person name="Catchen J.M."/>
            <person name="Fuller R.C."/>
        </authorList>
    </citation>
    <scope>NUCLEOTIDE SEQUENCE [LARGE SCALE GENOMIC DNA]</scope>
    <source>
        <strain evidence="5">EspeVRDwgs_2016</strain>
        <tissue evidence="5">Muscle</tissue>
    </source>
</reference>
<protein>
    <recommendedName>
        <fullName evidence="7">CRIB domain-containing protein</fullName>
    </recommendedName>
</protein>
<dbReference type="SMART" id="SM00717">
    <property type="entry name" value="SANT"/>
    <property type="match status" value="1"/>
</dbReference>
<dbReference type="EMBL" id="VOFY01000001">
    <property type="protein sequence ID" value="KAA8595458.1"/>
    <property type="molecule type" value="Genomic_DNA"/>
</dbReference>
<feature type="compositionally biased region" description="Low complexity" evidence="1">
    <location>
        <begin position="431"/>
        <end position="440"/>
    </location>
</feature>
<dbReference type="GO" id="GO:0032210">
    <property type="term" value="P:regulation of telomere maintenance via telomerase"/>
    <property type="evidence" value="ECO:0007669"/>
    <property type="project" value="TreeGrafter"/>
</dbReference>
<dbReference type="InterPro" id="IPR030657">
    <property type="entry name" value="TERF2"/>
</dbReference>
<dbReference type="Proteomes" id="UP000327493">
    <property type="component" value="Chromosome 1"/>
</dbReference>
<dbReference type="Gene3D" id="3.90.810.10">
    <property type="entry name" value="CRIB domain"/>
    <property type="match status" value="1"/>
</dbReference>
<dbReference type="InterPro" id="IPR036936">
    <property type="entry name" value="CRIB_dom_sf"/>
</dbReference>
<dbReference type="GO" id="GO:0031627">
    <property type="term" value="P:telomeric loop formation"/>
    <property type="evidence" value="ECO:0007669"/>
    <property type="project" value="TreeGrafter"/>
</dbReference>
<feature type="region of interest" description="Disordered" evidence="1">
    <location>
        <begin position="357"/>
        <end position="479"/>
    </location>
</feature>
<feature type="compositionally biased region" description="Polar residues" evidence="1">
    <location>
        <begin position="304"/>
        <end position="315"/>
    </location>
</feature>
<evidence type="ECO:0000256" key="1">
    <source>
        <dbReference type="SAM" id="MobiDB-lite"/>
    </source>
</evidence>
<dbReference type="GO" id="GO:0003691">
    <property type="term" value="F:double-stranded telomeric DNA binding"/>
    <property type="evidence" value="ECO:0007669"/>
    <property type="project" value="TreeGrafter"/>
</dbReference>
<evidence type="ECO:0000259" key="2">
    <source>
        <dbReference type="PROSITE" id="PS50090"/>
    </source>
</evidence>
<feature type="domain" description="HTH myb-type" evidence="4">
    <location>
        <begin position="540"/>
        <end position="593"/>
    </location>
</feature>
<evidence type="ECO:0000313" key="6">
    <source>
        <dbReference type="Proteomes" id="UP000327493"/>
    </source>
</evidence>
<dbReference type="InterPro" id="IPR009057">
    <property type="entry name" value="Homeodomain-like_sf"/>
</dbReference>
<dbReference type="GO" id="GO:0070198">
    <property type="term" value="P:protein localization to chromosome, telomeric region"/>
    <property type="evidence" value="ECO:0007669"/>
    <property type="project" value="TreeGrafter"/>
</dbReference>
<comment type="caution">
    <text evidence="5">The sequence shown here is derived from an EMBL/GenBank/DDBJ whole genome shotgun (WGS) entry which is preliminary data.</text>
</comment>
<dbReference type="Gene3D" id="1.25.40.210">
    <property type="entry name" value="Telomere repeat-binding factor, dimerisation domain"/>
    <property type="match status" value="1"/>
</dbReference>
<dbReference type="CDD" id="cd11660">
    <property type="entry name" value="SANT_TRF"/>
    <property type="match status" value="1"/>
</dbReference>
<name>A0A5J5DQN7_9PERO</name>
<dbReference type="GO" id="GO:0031848">
    <property type="term" value="P:protection from non-homologous end joining at telomere"/>
    <property type="evidence" value="ECO:0007669"/>
    <property type="project" value="InterPro"/>
</dbReference>
<dbReference type="PANTHER" id="PTHR46833:SF1">
    <property type="entry name" value="TELOMERIC REPEAT-BINDING FACTOR 2"/>
    <property type="match status" value="1"/>
</dbReference>
<evidence type="ECO:0000313" key="5">
    <source>
        <dbReference type="EMBL" id="KAA8595458.1"/>
    </source>
</evidence>
<dbReference type="PROSITE" id="PS50108">
    <property type="entry name" value="CRIB"/>
    <property type="match status" value="1"/>
</dbReference>
<dbReference type="InterPro" id="IPR036507">
    <property type="entry name" value="Telomere_rpt-bd_fac_dimer_sf"/>
</dbReference>
<dbReference type="GO" id="GO:0032208">
    <property type="term" value="P:negative regulation of telomere maintenance via recombination"/>
    <property type="evidence" value="ECO:0007669"/>
    <property type="project" value="TreeGrafter"/>
</dbReference>
<proteinExistence type="predicted"/>
<dbReference type="GO" id="GO:0070187">
    <property type="term" value="C:shelterin complex"/>
    <property type="evidence" value="ECO:0007669"/>
    <property type="project" value="TreeGrafter"/>
</dbReference>
<gene>
    <name evidence="5" type="ORF">FQN60_010749</name>
</gene>
<dbReference type="GO" id="GO:0098505">
    <property type="term" value="F:G-rich strand telomeric DNA binding"/>
    <property type="evidence" value="ECO:0007669"/>
    <property type="project" value="TreeGrafter"/>
</dbReference>
<dbReference type="GO" id="GO:1905839">
    <property type="term" value="P:negative regulation of telomeric D-loop disassembly"/>
    <property type="evidence" value="ECO:0007669"/>
    <property type="project" value="TreeGrafter"/>
</dbReference>
<evidence type="ECO:0000259" key="3">
    <source>
        <dbReference type="PROSITE" id="PS50108"/>
    </source>
</evidence>
<dbReference type="AlphaFoldDB" id="A0A5J5DQN7"/>
<dbReference type="InterPro" id="IPR000095">
    <property type="entry name" value="CRIB_dom"/>
</dbReference>
<dbReference type="InterPro" id="IPR001005">
    <property type="entry name" value="SANT/Myb"/>
</dbReference>
<dbReference type="SUPFAM" id="SSF63600">
    <property type="entry name" value="Telomeric repeat binding factor (TRF) dimerisation domain"/>
    <property type="match status" value="1"/>
</dbReference>
<dbReference type="PROSITE" id="PS51294">
    <property type="entry name" value="HTH_MYB"/>
    <property type="match status" value="1"/>
</dbReference>
<evidence type="ECO:0008006" key="7">
    <source>
        <dbReference type="Google" id="ProtNLM"/>
    </source>
</evidence>
<sequence>MVDIMAAKKIVNSYQTDVVESIVNRWIFDYYFSLLLERYDNKQFADVCGIIDILERVLDRPLEATNVIKTKIRILQFLTRIHNGENIGKSFNADKCVSPLESALIVLEQMSQDCSIPQQDFENVCASIKDMKAIFMSFIKKKSKMHDVEQINFLQFKKEMLAFCQSLCPSSVSFLHKAATHLFDEKLAAKNRTEPDEQEKAGPSFTLHINNKPFGPCKHTIIQRARLEAAYKALTAGSDEKTFAQLEEEVVEEEEQARIDNLCLRLSPSPRDTNQDLEQDELFQRDSGSPMEASQADQPPHTDANPQTQAGSLPKTTRVLRNRRLYTVAQLVAEPDSQGSSQCTTALQEMEIDVHTEEPPQSLAIPNRNDSQSPLTDDEVTIPVRKRPRPANKICSRASTCPAELSTESEEDPPGSVENGEISAAKRHNQSNSSLSGNSTKSEESSSDSEEDPQESPAPCKSPVQKPRKQLASKPLSKQVQIQQIQKSSVSQIHWTAHPICSLLTLSLKQAPLLKRTLLKTQGLPVPNGLRNESTISGNKKKMWSERETQKLKEGVKKFGEGNWSKIMAHYSFEDRTNVNLKDRWRTLKKMNQQSILRFYSGKPVAICSDSPCEEESLCRSGAKLMLHNERAALCWENNSCANGSPRTNHWSVSVVSFRRVFVALCCCIAEQPQPFLFYGTHLQKRRRRIDRSMIGEPTNFVHTTHVGSGDMGHGLAS</sequence>
<feature type="compositionally biased region" description="Acidic residues" evidence="1">
    <location>
        <begin position="445"/>
        <end position="454"/>
    </location>
</feature>
<dbReference type="GO" id="GO:0061820">
    <property type="term" value="P:telomeric D-loop disassembly"/>
    <property type="evidence" value="ECO:0007669"/>
    <property type="project" value="TreeGrafter"/>
</dbReference>
<dbReference type="GO" id="GO:0003720">
    <property type="term" value="F:telomerase activity"/>
    <property type="evidence" value="ECO:0007669"/>
    <property type="project" value="TreeGrafter"/>
</dbReference>
<feature type="domain" description="CRIB" evidence="3">
    <location>
        <begin position="695"/>
        <end position="708"/>
    </location>
</feature>
<dbReference type="PANTHER" id="PTHR46833">
    <property type="entry name" value="TELOMERIC REPEAT-BINDING FACTOR 2 TERF2"/>
    <property type="match status" value="1"/>
</dbReference>
<dbReference type="PROSITE" id="PS50090">
    <property type="entry name" value="MYB_LIKE"/>
    <property type="match status" value="1"/>
</dbReference>